<accession>A0A939F4D0</accession>
<evidence type="ECO:0000313" key="3">
    <source>
        <dbReference type="Proteomes" id="UP000664167"/>
    </source>
</evidence>
<feature type="transmembrane region" description="Helical" evidence="1">
    <location>
        <begin position="120"/>
        <end position="139"/>
    </location>
</feature>
<dbReference type="AlphaFoldDB" id="A0A939F4D0"/>
<proteinExistence type="predicted"/>
<keyword evidence="3" id="KW-1185">Reference proteome</keyword>
<name>A0A939F4D0_9ACTN</name>
<dbReference type="EMBL" id="JAFLRJ010000057">
    <property type="protein sequence ID" value="MBO0511463.1"/>
    <property type="molecule type" value="Genomic_DNA"/>
</dbReference>
<dbReference type="Proteomes" id="UP000664167">
    <property type="component" value="Unassembled WGS sequence"/>
</dbReference>
<feature type="transmembrane region" description="Helical" evidence="1">
    <location>
        <begin position="6"/>
        <end position="29"/>
    </location>
</feature>
<keyword evidence="1" id="KW-1133">Transmembrane helix</keyword>
<protein>
    <submittedName>
        <fullName evidence="2">DUF3592 domain-containing protein</fullName>
    </submittedName>
</protein>
<feature type="transmembrane region" description="Helical" evidence="1">
    <location>
        <begin position="266"/>
        <end position="287"/>
    </location>
</feature>
<gene>
    <name evidence="2" type="ORF">J0695_06520</name>
</gene>
<reference evidence="2" key="1">
    <citation type="submission" date="2021-03" db="EMBL/GenBank/DDBJ databases">
        <title>Streptomyces poriferae sp. nov., a novel marine sponge-derived Actinobacteria species with anti-MRSA activity.</title>
        <authorList>
            <person name="Sandoval-Powers M."/>
            <person name="Kralova S."/>
            <person name="Nguyen G.-S."/>
            <person name="Fawwal D."/>
            <person name="Degnes K."/>
            <person name="Klinkenberg G."/>
            <person name="Sletta H."/>
            <person name="Wentzel A."/>
            <person name="Liles M.R."/>
        </authorList>
    </citation>
    <scope>NUCLEOTIDE SEQUENCE</scope>
    <source>
        <strain evidence="2">DSM 41794</strain>
    </source>
</reference>
<sequence length="288" mass="31099">MGWHGYLVLWCAAFGTMALLGYGMSLAGVTRAQRTVRVMGRIERVREPRQGSSQRDGIPVVVSFHDPSTGQEFTVTNDGEHGDRISTAWTGREIGVRYPRGRPHAYRFTIDLWANRHGRAWPNFAVFLVYAGLVAVAAIDWGWPWALLGSGVPWTVSGACYVPQNARAASRRIAALTSRTAVEGRVIAVLTDTSTDDDGHTSTSHTPVVAFTTHEGTSVTAYCADGLPDPTNSYGRDVTIHYTPDDPAVFTPDLASEHRSRTSEMVFSVVALIIGVSAVAVGAVAVAR</sequence>
<evidence type="ECO:0000256" key="1">
    <source>
        <dbReference type="SAM" id="Phobius"/>
    </source>
</evidence>
<comment type="caution">
    <text evidence="2">The sequence shown here is derived from an EMBL/GenBank/DDBJ whole genome shotgun (WGS) entry which is preliminary data.</text>
</comment>
<dbReference type="RefSeq" id="WP_206960880.1">
    <property type="nucleotide sequence ID" value="NZ_BAAAJJ010000008.1"/>
</dbReference>
<keyword evidence="1" id="KW-0472">Membrane</keyword>
<feature type="transmembrane region" description="Helical" evidence="1">
    <location>
        <begin position="145"/>
        <end position="162"/>
    </location>
</feature>
<evidence type="ECO:0000313" key="2">
    <source>
        <dbReference type="EMBL" id="MBO0511463.1"/>
    </source>
</evidence>
<organism evidence="2 3">
    <name type="scientific">Streptomyces beijiangensis</name>
    <dbReference type="NCBI Taxonomy" id="163361"/>
    <lineage>
        <taxon>Bacteria</taxon>
        <taxon>Bacillati</taxon>
        <taxon>Actinomycetota</taxon>
        <taxon>Actinomycetes</taxon>
        <taxon>Kitasatosporales</taxon>
        <taxon>Streptomycetaceae</taxon>
        <taxon>Streptomyces</taxon>
    </lineage>
</organism>
<keyword evidence="1" id="KW-0812">Transmembrane</keyword>